<dbReference type="AlphaFoldDB" id="I0HQK3"/>
<dbReference type="PATRIC" id="fig|983917.3.peg.1882"/>
<proteinExistence type="predicted"/>
<evidence type="ECO:0000256" key="1">
    <source>
        <dbReference type="SAM" id="MobiDB-lite"/>
    </source>
</evidence>
<name>I0HQK3_RUBGI</name>
<accession>I0HQK3</accession>
<evidence type="ECO:0000313" key="3">
    <source>
        <dbReference type="Proteomes" id="UP000007883"/>
    </source>
</evidence>
<feature type="region of interest" description="Disordered" evidence="1">
    <location>
        <begin position="33"/>
        <end position="65"/>
    </location>
</feature>
<dbReference type="HOGENOM" id="CLU_1957923_0_0_4"/>
<evidence type="ECO:0000313" key="2">
    <source>
        <dbReference type="EMBL" id="BAL95290.1"/>
    </source>
</evidence>
<dbReference type="KEGG" id="rge:RGE_19490"/>
<organism evidence="2 3">
    <name type="scientific">Rubrivivax gelatinosus (strain NBRC 100245 / IL144)</name>
    <dbReference type="NCBI Taxonomy" id="983917"/>
    <lineage>
        <taxon>Bacteria</taxon>
        <taxon>Pseudomonadati</taxon>
        <taxon>Pseudomonadota</taxon>
        <taxon>Betaproteobacteria</taxon>
        <taxon>Burkholderiales</taxon>
        <taxon>Sphaerotilaceae</taxon>
        <taxon>Rubrivivax</taxon>
    </lineage>
</organism>
<dbReference type="Proteomes" id="UP000007883">
    <property type="component" value="Chromosome"/>
</dbReference>
<protein>
    <submittedName>
        <fullName evidence="2">Uncharacterized protein</fullName>
    </submittedName>
</protein>
<keyword evidence="3" id="KW-1185">Reference proteome</keyword>
<reference evidence="2 3" key="1">
    <citation type="journal article" date="2012" name="J. Bacteriol.">
        <title>Complete genome sequence of phototrophic betaproteobacterium Rubrivivax gelatinosus IL144.</title>
        <authorList>
            <person name="Nagashima S."/>
            <person name="Kamimura A."/>
            <person name="Shimizu T."/>
            <person name="Nakamura-isaki S."/>
            <person name="Aono E."/>
            <person name="Sakamoto K."/>
            <person name="Ichikawa N."/>
            <person name="Nakazawa H."/>
            <person name="Sekine M."/>
            <person name="Yamazaki S."/>
            <person name="Fujita N."/>
            <person name="Shimada K."/>
            <person name="Hanada S."/>
            <person name="Nagashima K.V.P."/>
        </authorList>
    </citation>
    <scope>NUCLEOTIDE SEQUENCE [LARGE SCALE GENOMIC DNA]</scope>
    <source>
        <strain evidence="3">NBRC 100245 / IL144</strain>
    </source>
</reference>
<dbReference type="EMBL" id="AP012320">
    <property type="protein sequence ID" value="BAL95290.1"/>
    <property type="molecule type" value="Genomic_DNA"/>
</dbReference>
<sequence length="128" mass="13899">MIGVWPRSGSRAACRLAWFVSIGCEGRPAVKGLGVPRSPGGRFRSCPPARQAGPPPDTSLHRPPGARGRAVLGLFARGWRTSPRRRAVGLAADVGRHRIICNRRRFRRHFYACTAGRSATEISSATRA</sequence>
<gene>
    <name evidence="2" type="ordered locus">RGE_19490</name>
</gene>
<dbReference type="STRING" id="983917.RGE_19490"/>